<dbReference type="STRING" id="1796616.A4V09_14475"/>
<dbReference type="InterPro" id="IPR049730">
    <property type="entry name" value="SNF2/RAD54-like_C"/>
</dbReference>
<dbReference type="KEGG" id="byl:A4V09_14475"/>
<dbReference type="AlphaFoldDB" id="A0A1C7ICX5"/>
<dbReference type="Pfam" id="PF00176">
    <property type="entry name" value="SNF2-rel_dom"/>
    <property type="match status" value="1"/>
</dbReference>
<dbReference type="PROSITE" id="PS51192">
    <property type="entry name" value="HELICASE_ATP_BIND_1"/>
    <property type="match status" value="1"/>
</dbReference>
<keyword evidence="2" id="KW-0863">Zinc-finger</keyword>
<dbReference type="SMART" id="SM00490">
    <property type="entry name" value="HELICc"/>
    <property type="match status" value="1"/>
</dbReference>
<feature type="domain" description="Helicase C-terminal" evidence="5">
    <location>
        <begin position="921"/>
        <end position="1067"/>
    </location>
</feature>
<dbReference type="EMBL" id="CP015405">
    <property type="protein sequence ID" value="ANU76858.1"/>
    <property type="molecule type" value="Genomic_DNA"/>
</dbReference>
<keyword evidence="1" id="KW-0378">Hydrolase</keyword>
<dbReference type="CDD" id="cd18012">
    <property type="entry name" value="DEXQc_arch_SWI2_SNF2"/>
    <property type="match status" value="1"/>
</dbReference>
<dbReference type="CDD" id="cd18793">
    <property type="entry name" value="SF2_C_SNF"/>
    <property type="match status" value="1"/>
</dbReference>
<keyword evidence="2" id="KW-0479">Metal-binding</keyword>
<sequence>MLKISTIKENCFPAMYQRGKLLAEKKAYKSFLIEEGAEGIKEVSAQVKGSGSKWYDVTVTFDSHDDIMDYVCSCPAYGNYFGMCKHCAALALAYRDTQTPRDSRGIVDFPVRNPRKRETSDTLKNTIAKYAVRDNAYLLGEYYGQVRLEPVITTSYNSFHIEFKIGTRKLYILRNICKMLDSVEYGKYDSYGKNLGFIHDRSAFTPDALSWIDLLSDYMKIQYNNMEFSSQIYSSNFRNLSLNSYGIDKVMQKYMDQTIEIDGTPYHVRRGNPEIKMEIVKTEEQGANIYLHSPKWIKGNVHDYLQKDGIIYQCTSDFSRDMMPIVKALNTDNVHYYTFQSRDRSIFLNREDYTAFCGTLLPVLEQYADIQMNDIDFDEYQPKEAECNVYLSMDEKYRDAIQMRAEAIYGNTVCNLFAEIDPASQYRDIQREGALKKCLEEYFDIEERAGEIYGFCTEEDKIYDLLEQGFPKIRELAALFVDDKIKGMRILPTPKVNIGIGMSGELLNLDIQVEDMDLREMEQILSGYRRRRKYYRLKNGDFISLEDNGLSLISELSQGLGFDKNDFVKGSFSAPKYRASYIAETLKAQTGKADTRRSPEFKRLIREMNSYQDNDFEIPEELNAELREYQKNGFRWLAMLSQWGFGGILADDMGLGKTLQVIALLEMKKEGALIICPASLVYNWESEISRFAPDLPVRVAVGSSQQREEIIKSASGSEILVTSYDLLKRDTELYRDRVFPYMVIDEAQYIKNAGTQTAKAVKEVQAVHRLALTGTPIENRLSDLWSIFDFIMPGYLYSYKKFREELEQPIVQNEDKNAMERLKHMVNPFILRRKKQDVLKDLPDKLEKTIYVKMEEDQKKIYDARVARLQMELSSQSEEDYQARQIKYLAELTGLRQICCSPKLCYENYRGGSAKQESCVELVQDLVQAEHRILLFSQFTTMLELLAGEFDKAGISYLYLSGKNTKEQRREMVKNFQNGETQVFLISLKAGGTGLNLTKADVVIHYDPWWNVAAQNQATDRTHRIGQENIVTVMKMVVKNTIEEKILALQEKKARLAENVMEGQAVADHRISRDELLELIK</sequence>
<evidence type="ECO:0000256" key="2">
    <source>
        <dbReference type="PROSITE-ProRule" id="PRU00325"/>
    </source>
</evidence>
<dbReference type="SUPFAM" id="SSF52540">
    <property type="entry name" value="P-loop containing nucleoside triphosphate hydrolases"/>
    <property type="match status" value="2"/>
</dbReference>
<dbReference type="InterPro" id="IPR027417">
    <property type="entry name" value="P-loop_NTPase"/>
</dbReference>
<dbReference type="GO" id="GO:0016787">
    <property type="term" value="F:hydrolase activity"/>
    <property type="evidence" value="ECO:0007669"/>
    <property type="project" value="UniProtKB-KW"/>
</dbReference>
<dbReference type="InterPro" id="IPR038718">
    <property type="entry name" value="SNF2-like_sf"/>
</dbReference>
<dbReference type="PANTHER" id="PTHR10799">
    <property type="entry name" value="SNF2/RAD54 HELICASE FAMILY"/>
    <property type="match status" value="1"/>
</dbReference>
<dbReference type="Gene3D" id="3.40.50.300">
    <property type="entry name" value="P-loop containing nucleotide triphosphate hydrolases"/>
    <property type="match status" value="1"/>
</dbReference>
<keyword evidence="7" id="KW-1185">Reference proteome</keyword>
<keyword evidence="2" id="KW-0862">Zinc</keyword>
<dbReference type="InterPro" id="IPR014001">
    <property type="entry name" value="Helicase_ATP-bd"/>
</dbReference>
<dbReference type="GO" id="GO:0005524">
    <property type="term" value="F:ATP binding"/>
    <property type="evidence" value="ECO:0007669"/>
    <property type="project" value="InterPro"/>
</dbReference>
<dbReference type="SMART" id="SM00487">
    <property type="entry name" value="DEXDc"/>
    <property type="match status" value="1"/>
</dbReference>
<dbReference type="Pfam" id="PF08455">
    <property type="entry name" value="SNF2_assoc"/>
    <property type="match status" value="1"/>
</dbReference>
<evidence type="ECO:0000313" key="7">
    <source>
        <dbReference type="Proteomes" id="UP000092574"/>
    </source>
</evidence>
<organism evidence="6 7">
    <name type="scientific">Blautia pseudococcoides</name>
    <dbReference type="NCBI Taxonomy" id="1796616"/>
    <lineage>
        <taxon>Bacteria</taxon>
        <taxon>Bacillati</taxon>
        <taxon>Bacillota</taxon>
        <taxon>Clostridia</taxon>
        <taxon>Lachnospirales</taxon>
        <taxon>Lachnospiraceae</taxon>
        <taxon>Blautia</taxon>
    </lineage>
</organism>
<accession>A0A1C7ICX5</accession>
<dbReference type="RefSeq" id="WP_065543012.1">
    <property type="nucleotide sequence ID" value="NZ_CP015405.2"/>
</dbReference>
<dbReference type="Proteomes" id="UP000092574">
    <property type="component" value="Chromosome"/>
</dbReference>
<gene>
    <name evidence="6" type="ORF">A4V09_14475</name>
</gene>
<dbReference type="InterPro" id="IPR001650">
    <property type="entry name" value="Helicase_C-like"/>
</dbReference>
<dbReference type="InterPro" id="IPR013663">
    <property type="entry name" value="Helicase_SWF/SNF/SWI_bac"/>
</dbReference>
<feature type="domain" description="Helicase ATP-binding" evidence="4">
    <location>
        <begin position="638"/>
        <end position="794"/>
    </location>
</feature>
<reference evidence="6" key="1">
    <citation type="submission" date="2017-04" db="EMBL/GenBank/DDBJ databases">
        <title>Complete Genome Sequences of Twelve Strains of a Stable Defined Moderately Diverse Mouse Microbiota 2 (sDMDMm2).</title>
        <authorList>
            <person name="Uchimura Y."/>
            <person name="Wyss M."/>
            <person name="Brugiroux S."/>
            <person name="Limenitakis J.P."/>
            <person name="Stecher B."/>
            <person name="McCoy K.D."/>
            <person name="Macpherson A.J."/>
        </authorList>
    </citation>
    <scope>NUCLEOTIDE SEQUENCE</scope>
    <source>
        <strain evidence="6">YL58</strain>
    </source>
</reference>
<dbReference type="PROSITE" id="PS51194">
    <property type="entry name" value="HELICASE_CTER"/>
    <property type="match status" value="1"/>
</dbReference>
<dbReference type="InterPro" id="IPR007527">
    <property type="entry name" value="Znf_SWIM"/>
</dbReference>
<protein>
    <recommendedName>
        <fullName evidence="8">SNF2 family DNA or RNA helicase</fullName>
    </recommendedName>
</protein>
<dbReference type="Pfam" id="PF00271">
    <property type="entry name" value="Helicase_C"/>
    <property type="match status" value="1"/>
</dbReference>
<evidence type="ECO:0000313" key="6">
    <source>
        <dbReference type="EMBL" id="ANU76858.1"/>
    </source>
</evidence>
<dbReference type="PROSITE" id="PS50966">
    <property type="entry name" value="ZF_SWIM"/>
    <property type="match status" value="1"/>
</dbReference>
<dbReference type="Pfam" id="PF04434">
    <property type="entry name" value="SWIM"/>
    <property type="match status" value="1"/>
</dbReference>
<evidence type="ECO:0000256" key="1">
    <source>
        <dbReference type="ARBA" id="ARBA00022801"/>
    </source>
</evidence>
<dbReference type="InterPro" id="IPR000330">
    <property type="entry name" value="SNF2_N"/>
</dbReference>
<name>A0A1C7ICX5_9FIRM</name>
<dbReference type="OrthoDB" id="9760715at2"/>
<dbReference type="GO" id="GO:0008270">
    <property type="term" value="F:zinc ion binding"/>
    <property type="evidence" value="ECO:0007669"/>
    <property type="project" value="UniProtKB-KW"/>
</dbReference>
<dbReference type="Gene3D" id="3.40.50.10810">
    <property type="entry name" value="Tandem AAA-ATPase domain"/>
    <property type="match status" value="1"/>
</dbReference>
<evidence type="ECO:0008006" key="8">
    <source>
        <dbReference type="Google" id="ProtNLM"/>
    </source>
</evidence>
<evidence type="ECO:0000259" key="3">
    <source>
        <dbReference type="PROSITE" id="PS50966"/>
    </source>
</evidence>
<feature type="domain" description="SWIM-type" evidence="3">
    <location>
        <begin position="57"/>
        <end position="95"/>
    </location>
</feature>
<proteinExistence type="predicted"/>
<evidence type="ECO:0000259" key="5">
    <source>
        <dbReference type="PROSITE" id="PS51194"/>
    </source>
</evidence>
<evidence type="ECO:0000259" key="4">
    <source>
        <dbReference type="PROSITE" id="PS51192"/>
    </source>
</evidence>